<reference evidence="5 6" key="1">
    <citation type="journal article" date="2012" name="PLoS ONE">
        <title>Functional divergence in the genus oenococcus as predicted by genome sequencing of the newly-described species, Oenococcus kitaharae.</title>
        <authorList>
            <person name="Borneman A.R."/>
            <person name="McCarthy J.M."/>
            <person name="Chambers P.J."/>
            <person name="Bartowsky E.J."/>
        </authorList>
    </citation>
    <scope>NUCLEOTIDE SEQUENCE [LARGE SCALE GENOMIC DNA]</scope>
    <source>
        <strain evidence="6">DSM17330</strain>
    </source>
</reference>
<comment type="caution">
    <text evidence="5">The sequence shown here is derived from an EMBL/GenBank/DDBJ whole genome shotgun (WGS) entry which is preliminary data.</text>
</comment>
<dbReference type="InterPro" id="IPR027417">
    <property type="entry name" value="P-loop_NTPase"/>
</dbReference>
<dbReference type="SUPFAM" id="SSF52540">
    <property type="entry name" value="P-loop containing nucleoside triphosphate hydrolases"/>
    <property type="match status" value="1"/>
</dbReference>
<name>G9WI33_9LACO</name>
<evidence type="ECO:0000313" key="5">
    <source>
        <dbReference type="EMBL" id="EHN58918.1"/>
    </source>
</evidence>
<dbReference type="AlphaFoldDB" id="G9WI33"/>
<dbReference type="EMBL" id="AFVZ01000001">
    <property type="protein sequence ID" value="EHN58918.1"/>
    <property type="molecule type" value="Genomic_DNA"/>
</dbReference>
<evidence type="ECO:0000259" key="4">
    <source>
        <dbReference type="PROSITE" id="PS50893"/>
    </source>
</evidence>
<dbReference type="GO" id="GO:0016887">
    <property type="term" value="F:ATP hydrolysis activity"/>
    <property type="evidence" value="ECO:0007669"/>
    <property type="project" value="InterPro"/>
</dbReference>
<keyword evidence="1" id="KW-0813">Transport</keyword>
<dbReference type="PATRIC" id="fig|1045004.4.peg.813"/>
<dbReference type="Proteomes" id="UP000004959">
    <property type="component" value="Chromosome"/>
</dbReference>
<dbReference type="GO" id="GO:0005524">
    <property type="term" value="F:ATP binding"/>
    <property type="evidence" value="ECO:0007669"/>
    <property type="project" value="UniProtKB-KW"/>
</dbReference>
<dbReference type="Gene3D" id="3.40.50.300">
    <property type="entry name" value="P-loop containing nucleotide triphosphate hydrolases"/>
    <property type="match status" value="1"/>
</dbReference>
<keyword evidence="6" id="KW-1185">Reference proteome</keyword>
<evidence type="ECO:0000313" key="6">
    <source>
        <dbReference type="Proteomes" id="UP000004959"/>
    </source>
</evidence>
<evidence type="ECO:0000256" key="2">
    <source>
        <dbReference type="ARBA" id="ARBA00022741"/>
    </source>
</evidence>
<dbReference type="HOGENOM" id="CLU_000604_1_2_9"/>
<dbReference type="InterPro" id="IPR003439">
    <property type="entry name" value="ABC_transporter-like_ATP-bd"/>
</dbReference>
<keyword evidence="3" id="KW-0067">ATP-binding</keyword>
<keyword evidence="2" id="KW-0547">Nucleotide-binding</keyword>
<gene>
    <name evidence="5" type="ORF">OKIT_0809</name>
</gene>
<dbReference type="InterPro" id="IPR051782">
    <property type="entry name" value="ABC_Transporter_VariousFunc"/>
</dbReference>
<dbReference type="InterPro" id="IPR017871">
    <property type="entry name" value="ABC_transporter-like_CS"/>
</dbReference>
<dbReference type="Pfam" id="PF00005">
    <property type="entry name" value="ABC_tran"/>
    <property type="match status" value="1"/>
</dbReference>
<proteinExistence type="predicted"/>
<dbReference type="PROSITE" id="PS50893">
    <property type="entry name" value="ABC_TRANSPORTER_2"/>
    <property type="match status" value="1"/>
</dbReference>
<dbReference type="InterPro" id="IPR003593">
    <property type="entry name" value="AAA+_ATPase"/>
</dbReference>
<dbReference type="SMART" id="SM00382">
    <property type="entry name" value="AAA"/>
    <property type="match status" value="1"/>
</dbReference>
<dbReference type="OrthoDB" id="2365508at2"/>
<dbReference type="PROSITE" id="PS00211">
    <property type="entry name" value="ABC_TRANSPORTER_1"/>
    <property type="match status" value="1"/>
</dbReference>
<sequence>MILEITHLSFNYKNVDIFKDASMQIEKPGVYGLVAPNGSGKTTLLDLIAGFLSQQRGEIRIFGQSNKQLKSLAPKISYVQDNRVLYQYLSAQEHLNMVADLYHVSKERVAQLVKQFALTNFLTRPVSSYSLGQKQRILIAMAMVTDPQLIFLDEPLNGLDPDSVIIIRNVLKQLALEKKTVLVSSHNLDELAKTTDTFFYVKNKQLFSEQIEHFANLSFKTDQPEQMQQFLEDADFQVKRDDGRLVILVASDRIIDLIRKMDQQHLDFSDPKIYVNSLEDQYQRIFD</sequence>
<dbReference type="PANTHER" id="PTHR42939:SF1">
    <property type="entry name" value="ABC TRANSPORTER ATP-BINDING PROTEIN ALBC-RELATED"/>
    <property type="match status" value="1"/>
</dbReference>
<feature type="domain" description="ABC transporter" evidence="4">
    <location>
        <begin position="3"/>
        <end position="228"/>
    </location>
</feature>
<dbReference type="PANTHER" id="PTHR42939">
    <property type="entry name" value="ABC TRANSPORTER ATP-BINDING PROTEIN ALBC-RELATED"/>
    <property type="match status" value="1"/>
</dbReference>
<dbReference type="RefSeq" id="WP_007745526.1">
    <property type="nucleotide sequence ID" value="NZ_CM001398.1"/>
</dbReference>
<accession>G9WI33</accession>
<evidence type="ECO:0000256" key="3">
    <source>
        <dbReference type="ARBA" id="ARBA00022840"/>
    </source>
</evidence>
<evidence type="ECO:0000256" key="1">
    <source>
        <dbReference type="ARBA" id="ARBA00022448"/>
    </source>
</evidence>
<dbReference type="eggNOG" id="COG1131">
    <property type="taxonomic scope" value="Bacteria"/>
</dbReference>
<organism evidence="5 6">
    <name type="scientific">Oenococcus kitaharae DSM 17330</name>
    <dbReference type="NCBI Taxonomy" id="1045004"/>
    <lineage>
        <taxon>Bacteria</taxon>
        <taxon>Bacillati</taxon>
        <taxon>Bacillota</taxon>
        <taxon>Bacilli</taxon>
        <taxon>Lactobacillales</taxon>
        <taxon>Lactobacillaceae</taxon>
        <taxon>Oenococcus</taxon>
    </lineage>
</organism>
<dbReference type="CDD" id="cd03230">
    <property type="entry name" value="ABC_DR_subfamily_A"/>
    <property type="match status" value="1"/>
</dbReference>
<protein>
    <submittedName>
        <fullName evidence="5">ABC transporter</fullName>
    </submittedName>
</protein>